<dbReference type="SUPFAM" id="SSF53098">
    <property type="entry name" value="Ribonuclease H-like"/>
    <property type="match status" value="1"/>
</dbReference>
<protein>
    <recommendedName>
        <fullName evidence="1">Exonuclease domain-containing protein</fullName>
    </recommendedName>
</protein>
<dbReference type="NCBIfam" id="TIGR00573">
    <property type="entry name" value="dnaq"/>
    <property type="match status" value="1"/>
</dbReference>
<name>A0A1G1YTL3_9BACT</name>
<evidence type="ECO:0000313" key="3">
    <source>
        <dbReference type="Proteomes" id="UP000178122"/>
    </source>
</evidence>
<dbReference type="GO" id="GO:0003887">
    <property type="term" value="F:DNA-directed DNA polymerase activity"/>
    <property type="evidence" value="ECO:0007669"/>
    <property type="project" value="InterPro"/>
</dbReference>
<dbReference type="GO" id="GO:0003677">
    <property type="term" value="F:DNA binding"/>
    <property type="evidence" value="ECO:0007669"/>
    <property type="project" value="InterPro"/>
</dbReference>
<organism evidence="2 3">
    <name type="scientific">Candidatus Buchananbacteria bacterium RIFCSPLOWO2_01_FULL_40_23b</name>
    <dbReference type="NCBI Taxonomy" id="1797544"/>
    <lineage>
        <taxon>Bacteria</taxon>
        <taxon>Candidatus Buchananiibacteriota</taxon>
    </lineage>
</organism>
<dbReference type="GO" id="GO:0008408">
    <property type="term" value="F:3'-5' exonuclease activity"/>
    <property type="evidence" value="ECO:0007669"/>
    <property type="project" value="TreeGrafter"/>
</dbReference>
<dbReference type="AlphaFoldDB" id="A0A1G1YTL3"/>
<dbReference type="InterPro" id="IPR013520">
    <property type="entry name" value="Ribonucl_H"/>
</dbReference>
<dbReference type="Pfam" id="PF00929">
    <property type="entry name" value="RNase_T"/>
    <property type="match status" value="1"/>
</dbReference>
<dbReference type="InterPro" id="IPR012337">
    <property type="entry name" value="RNaseH-like_sf"/>
</dbReference>
<dbReference type="InterPro" id="IPR006054">
    <property type="entry name" value="DnaQ"/>
</dbReference>
<dbReference type="CDD" id="cd06127">
    <property type="entry name" value="DEDDh"/>
    <property type="match status" value="1"/>
</dbReference>
<dbReference type="PANTHER" id="PTHR30231:SF37">
    <property type="entry name" value="EXODEOXYRIBONUCLEASE 10"/>
    <property type="match status" value="1"/>
</dbReference>
<dbReference type="GO" id="GO:0005829">
    <property type="term" value="C:cytosol"/>
    <property type="evidence" value="ECO:0007669"/>
    <property type="project" value="TreeGrafter"/>
</dbReference>
<dbReference type="EMBL" id="MHIN01000008">
    <property type="protein sequence ID" value="OGY55684.1"/>
    <property type="molecule type" value="Genomic_DNA"/>
</dbReference>
<comment type="caution">
    <text evidence="2">The sequence shown here is derived from an EMBL/GenBank/DDBJ whole genome shotgun (WGS) entry which is preliminary data.</text>
</comment>
<dbReference type="Gene3D" id="3.30.420.10">
    <property type="entry name" value="Ribonuclease H-like superfamily/Ribonuclease H"/>
    <property type="match status" value="1"/>
</dbReference>
<sequence>MYTVVDIETTGLSKHMHQITEIAAVRVRSGKIVEQFESLVNPQVRIPSFITRLTGIDNAMVKDAPTISRVMPEFVDFVGRDVFVAHNATFDYGFLEHNARVHGHRLENERLCTRKLANRLFPELPRKRLGDLCGHLNITNVRAHRAMGDVQATALVLNEMLAILQSRGVSEISEVLKFEKSGRKG</sequence>
<evidence type="ECO:0000259" key="1">
    <source>
        <dbReference type="SMART" id="SM00479"/>
    </source>
</evidence>
<dbReference type="PANTHER" id="PTHR30231">
    <property type="entry name" value="DNA POLYMERASE III SUBUNIT EPSILON"/>
    <property type="match status" value="1"/>
</dbReference>
<dbReference type="FunFam" id="3.30.420.10:FF:000045">
    <property type="entry name" value="3'-5' exonuclease DinG"/>
    <property type="match status" value="1"/>
</dbReference>
<feature type="domain" description="Exonuclease" evidence="1">
    <location>
        <begin position="1"/>
        <end position="166"/>
    </location>
</feature>
<proteinExistence type="predicted"/>
<dbReference type="SMART" id="SM00479">
    <property type="entry name" value="EXOIII"/>
    <property type="match status" value="1"/>
</dbReference>
<evidence type="ECO:0000313" key="2">
    <source>
        <dbReference type="EMBL" id="OGY55684.1"/>
    </source>
</evidence>
<dbReference type="InterPro" id="IPR036397">
    <property type="entry name" value="RNaseH_sf"/>
</dbReference>
<accession>A0A1G1YTL3</accession>
<gene>
    <name evidence="2" type="ORF">A2912_06250</name>
</gene>
<reference evidence="2 3" key="1">
    <citation type="journal article" date="2016" name="Nat. Commun.">
        <title>Thousands of microbial genomes shed light on interconnected biogeochemical processes in an aquifer system.</title>
        <authorList>
            <person name="Anantharaman K."/>
            <person name="Brown C.T."/>
            <person name="Hug L.A."/>
            <person name="Sharon I."/>
            <person name="Castelle C.J."/>
            <person name="Probst A.J."/>
            <person name="Thomas B.C."/>
            <person name="Singh A."/>
            <person name="Wilkins M.J."/>
            <person name="Karaoz U."/>
            <person name="Brodie E.L."/>
            <person name="Williams K.H."/>
            <person name="Hubbard S.S."/>
            <person name="Banfield J.F."/>
        </authorList>
    </citation>
    <scope>NUCLEOTIDE SEQUENCE [LARGE SCALE GENOMIC DNA]</scope>
</reference>
<dbReference type="Proteomes" id="UP000178122">
    <property type="component" value="Unassembled WGS sequence"/>
</dbReference>
<dbReference type="GO" id="GO:0045004">
    <property type="term" value="P:DNA replication proofreading"/>
    <property type="evidence" value="ECO:0007669"/>
    <property type="project" value="TreeGrafter"/>
</dbReference>